<protein>
    <submittedName>
        <fullName evidence="2">Fam-g protein</fullName>
    </submittedName>
</protein>
<accession>A0A1J1GU87</accession>
<evidence type="ECO:0000256" key="1">
    <source>
        <dbReference type="SAM" id="MobiDB-lite"/>
    </source>
</evidence>
<reference evidence="2" key="1">
    <citation type="submission" date="2015-04" db="EMBL/GenBank/DDBJ databases">
        <authorList>
            <consortium name="Pathogen Informatics"/>
        </authorList>
    </citation>
    <scope>NUCLEOTIDE SEQUENCE [LARGE SCALE GENOMIC DNA]</scope>
    <source>
        <strain evidence="2">8A</strain>
    </source>
</reference>
<feature type="compositionally biased region" description="Basic and acidic residues" evidence="1">
    <location>
        <begin position="72"/>
        <end position="82"/>
    </location>
</feature>
<comment type="caution">
    <text evidence="2">The sequence shown here is derived from an EMBL/GenBank/DDBJ whole genome shotgun (WGS) entry which is preliminary data.</text>
</comment>
<evidence type="ECO:0000313" key="2">
    <source>
        <dbReference type="EMBL" id="CRG96023.1"/>
    </source>
</evidence>
<dbReference type="AlphaFoldDB" id="A0A1J1GU87"/>
<keyword evidence="3" id="KW-1185">Reference proteome</keyword>
<gene>
    <name evidence="2" type="ORF">PGAL8A_00323600</name>
</gene>
<evidence type="ECO:0000313" key="3">
    <source>
        <dbReference type="Proteomes" id="UP000220797"/>
    </source>
</evidence>
<dbReference type="OrthoDB" id="6475849at2759"/>
<dbReference type="VEuPathDB" id="PlasmoDB:PGAL8A_00323600"/>
<sequence length="193" mass="23504">MKTLTLYLKISTFLILIWMYSRFYNCDSYKTLIDKYILQTKNELKYERILTEGNTEGEEQTNAEGCLNKSPLDNEKEESTDPDKYKNPYNYWFKFKLPILWERFNNETSQMDHEWKLKKWYVDFQMFSNKKFNDLLYPIIRSNIPDNEKKEKIDKFMDEFDSEFDKFLCECKNNMTNNKAESESEKEMTDNKT</sequence>
<dbReference type="Proteomes" id="UP000220797">
    <property type="component" value="Unassembled WGS sequence"/>
</dbReference>
<dbReference type="RefSeq" id="XP_028528831.1">
    <property type="nucleotide sequence ID" value="XM_028672261.1"/>
</dbReference>
<dbReference type="EMBL" id="CVMV01000051">
    <property type="protein sequence ID" value="CRG96023.1"/>
    <property type="molecule type" value="Genomic_DNA"/>
</dbReference>
<dbReference type="GeneID" id="39731769"/>
<name>A0A1J1GU87_PLAGA</name>
<proteinExistence type="predicted"/>
<organism evidence="2 3">
    <name type="scientific">Plasmodium gallinaceum</name>
    <dbReference type="NCBI Taxonomy" id="5849"/>
    <lineage>
        <taxon>Eukaryota</taxon>
        <taxon>Sar</taxon>
        <taxon>Alveolata</taxon>
        <taxon>Apicomplexa</taxon>
        <taxon>Aconoidasida</taxon>
        <taxon>Haemosporida</taxon>
        <taxon>Plasmodiidae</taxon>
        <taxon>Plasmodium</taxon>
        <taxon>Plasmodium (Haemamoeba)</taxon>
    </lineage>
</organism>
<feature type="region of interest" description="Disordered" evidence="1">
    <location>
        <begin position="53"/>
        <end position="82"/>
    </location>
</feature>